<comment type="caution">
    <text evidence="1">The sequence shown here is derived from an EMBL/GenBank/DDBJ whole genome shotgun (WGS) entry which is preliminary data.</text>
</comment>
<protein>
    <submittedName>
        <fullName evidence="1">Uncharacterized protein</fullName>
    </submittedName>
</protein>
<dbReference type="AlphaFoldDB" id="A0AAE3EZH1"/>
<proteinExistence type="predicted"/>
<dbReference type="Proteomes" id="UP001199915">
    <property type="component" value="Unassembled WGS sequence"/>
</dbReference>
<accession>A0AAE3EZH1</accession>
<dbReference type="InterPro" id="IPR029058">
    <property type="entry name" value="AB_hydrolase_fold"/>
</dbReference>
<organism evidence="1 2">
    <name type="scientific">Fusicatenibacter saccharivorans</name>
    <dbReference type="NCBI Taxonomy" id="1150298"/>
    <lineage>
        <taxon>Bacteria</taxon>
        <taxon>Bacillati</taxon>
        <taxon>Bacillota</taxon>
        <taxon>Clostridia</taxon>
        <taxon>Lachnospirales</taxon>
        <taxon>Lachnospiraceae</taxon>
        <taxon>Fusicatenibacter</taxon>
    </lineage>
</organism>
<dbReference type="SUPFAM" id="SSF53474">
    <property type="entry name" value="alpha/beta-Hydrolases"/>
    <property type="match status" value="1"/>
</dbReference>
<dbReference type="EMBL" id="JAKNFS010000001">
    <property type="protein sequence ID" value="MCG4764078.1"/>
    <property type="molecule type" value="Genomic_DNA"/>
</dbReference>
<evidence type="ECO:0000313" key="1">
    <source>
        <dbReference type="EMBL" id="MCG4764078.1"/>
    </source>
</evidence>
<name>A0AAE3EZH1_9FIRM</name>
<sequence length="97" mass="11100">MSIVNSPLWRPAGVIVMFQVSMISDEDILKLKDLPIWFTHAKTDPVVVPDDFVVPTYERLAKVNPNAHFTYWDKVLDHTGTQKNADGTPFEYIGHWS</sequence>
<evidence type="ECO:0000313" key="2">
    <source>
        <dbReference type="Proteomes" id="UP001199915"/>
    </source>
</evidence>
<gene>
    <name evidence="1" type="ORF">L0N21_00865</name>
</gene>
<reference evidence="1" key="1">
    <citation type="submission" date="2022-01" db="EMBL/GenBank/DDBJ databases">
        <title>Collection of gut derived symbiotic bacterial strains cultured from healthy donors.</title>
        <authorList>
            <person name="Lin H."/>
            <person name="Kohout C."/>
            <person name="Waligurski E."/>
            <person name="Pamer E.G."/>
        </authorList>
    </citation>
    <scope>NUCLEOTIDE SEQUENCE</scope>
    <source>
        <strain evidence="1">DFI.5.49</strain>
    </source>
</reference>
<dbReference type="Gene3D" id="3.40.50.1820">
    <property type="entry name" value="alpha/beta hydrolase"/>
    <property type="match status" value="1"/>
</dbReference>